<dbReference type="InterPro" id="IPR003598">
    <property type="entry name" value="Ig_sub2"/>
</dbReference>
<feature type="region of interest" description="Disordered" evidence="8">
    <location>
        <begin position="845"/>
        <end position="868"/>
    </location>
</feature>
<evidence type="ECO:0000259" key="10">
    <source>
        <dbReference type="PROSITE" id="PS50835"/>
    </source>
</evidence>
<dbReference type="AlphaFoldDB" id="A0A8T2PST5"/>
<comment type="caution">
    <text evidence="11">The sequence shown here is derived from an EMBL/GenBank/DDBJ whole genome shotgun (WGS) entry which is preliminary data.</text>
</comment>
<keyword evidence="5" id="KW-0804">Transcription</keyword>
<keyword evidence="12" id="KW-1185">Reference proteome</keyword>
<evidence type="ECO:0000256" key="9">
    <source>
        <dbReference type="SAM" id="Phobius"/>
    </source>
</evidence>
<feature type="region of interest" description="Disordered" evidence="8">
    <location>
        <begin position="973"/>
        <end position="1016"/>
    </location>
</feature>
<dbReference type="SMART" id="SM00409">
    <property type="entry name" value="IG"/>
    <property type="match status" value="2"/>
</dbReference>
<accession>A0A8T2PST5</accession>
<dbReference type="EMBL" id="JAFBMS010000002">
    <property type="protein sequence ID" value="KAG9354410.1"/>
    <property type="molecule type" value="Genomic_DNA"/>
</dbReference>
<name>A0A8T2PST5_9TELE</name>
<feature type="region of interest" description="Disordered" evidence="8">
    <location>
        <begin position="1094"/>
        <end position="1114"/>
    </location>
</feature>
<organism evidence="11 12">
    <name type="scientific">Albula glossodonta</name>
    <name type="common">roundjaw bonefish</name>
    <dbReference type="NCBI Taxonomy" id="121402"/>
    <lineage>
        <taxon>Eukaryota</taxon>
        <taxon>Metazoa</taxon>
        <taxon>Chordata</taxon>
        <taxon>Craniata</taxon>
        <taxon>Vertebrata</taxon>
        <taxon>Euteleostomi</taxon>
        <taxon>Actinopterygii</taxon>
        <taxon>Neopterygii</taxon>
        <taxon>Teleostei</taxon>
        <taxon>Albuliformes</taxon>
        <taxon>Albulidae</taxon>
        <taxon>Albula</taxon>
    </lineage>
</organism>
<feature type="compositionally biased region" description="Polar residues" evidence="8">
    <location>
        <begin position="1094"/>
        <end position="1108"/>
    </location>
</feature>
<dbReference type="FunFam" id="2.60.40.10:FF:000032">
    <property type="entry name" value="palladin isoform X1"/>
    <property type="match status" value="1"/>
</dbReference>
<feature type="domain" description="Ig-like" evidence="10">
    <location>
        <begin position="632"/>
        <end position="718"/>
    </location>
</feature>
<evidence type="ECO:0000256" key="3">
    <source>
        <dbReference type="ARBA" id="ARBA00023015"/>
    </source>
</evidence>
<comment type="similarity">
    <text evidence="2">Belongs to the Mediator complex subunit 27 family.</text>
</comment>
<keyword evidence="4" id="KW-1015">Disulfide bond</keyword>
<dbReference type="InterPro" id="IPR036179">
    <property type="entry name" value="Ig-like_dom_sf"/>
</dbReference>
<evidence type="ECO:0000256" key="7">
    <source>
        <dbReference type="ARBA" id="ARBA00023319"/>
    </source>
</evidence>
<keyword evidence="6" id="KW-0539">Nucleus</keyword>
<protein>
    <recommendedName>
        <fullName evidence="10">Ig-like domain-containing protein</fullName>
    </recommendedName>
</protein>
<dbReference type="Pfam" id="PF13927">
    <property type="entry name" value="Ig_3"/>
    <property type="match status" value="1"/>
</dbReference>
<dbReference type="PANTHER" id="PTHR13130:SF4">
    <property type="entry name" value="MEDIATOR OF RNA POLYMERASE II TRANSCRIPTION SUBUNIT 27"/>
    <property type="match status" value="1"/>
</dbReference>
<feature type="region of interest" description="Disordered" evidence="8">
    <location>
        <begin position="144"/>
        <end position="177"/>
    </location>
</feature>
<keyword evidence="9" id="KW-0812">Transmembrane</keyword>
<dbReference type="InterPro" id="IPR021627">
    <property type="entry name" value="Mediator_Med27"/>
</dbReference>
<feature type="domain" description="Ig-like" evidence="10">
    <location>
        <begin position="480"/>
        <end position="620"/>
    </location>
</feature>
<feature type="compositionally biased region" description="Polar residues" evidence="8">
    <location>
        <begin position="980"/>
        <end position="1000"/>
    </location>
</feature>
<dbReference type="Gene3D" id="2.60.40.10">
    <property type="entry name" value="Immunoglobulins"/>
    <property type="match status" value="3"/>
</dbReference>
<comment type="subcellular location">
    <subcellularLocation>
        <location evidence="1">Nucleus</location>
    </subcellularLocation>
</comment>
<evidence type="ECO:0000256" key="4">
    <source>
        <dbReference type="ARBA" id="ARBA00023157"/>
    </source>
</evidence>
<dbReference type="Pfam" id="PF07679">
    <property type="entry name" value="I-set"/>
    <property type="match status" value="2"/>
</dbReference>
<evidence type="ECO:0000256" key="5">
    <source>
        <dbReference type="ARBA" id="ARBA00023163"/>
    </source>
</evidence>
<sequence>MAKHTTTGKRLIIEDDEHQEDSDGLNPFSFKEFIRGKNLSTSGDAEGRKSPLGQKKMYGSAVMEEEADFSFSHSDPHLHDPLLTDSVPFPHSTDHERNEWAGSYEPSAIEEAHDFELSRILGKDDDEKRTTDSWQLDKEYLQEACQPKRTSMSHDRDQDTSKPDKIRGLTEELHKQRVKEEREAQALETMVHSVEQNLQQMTTSVSSYVIVNDDDIVELVKMADVMNVGVNLEAFSQAINAIQALRSSVTRVFDSLKDGMKNKETLEGREKVFTTEFQDNLQAVNRDLNELERLSNLVGRPSESHPLHNSGLLSLDPVQDKTPLYSQLLQAYKWSNKLQYHAGLASSLLNQQSLKRSANQMGASAKRRPKVQPSTLVLPPQYVDDVITRIGRMFPDMTIELFRPNGTSAVLLVTLGKVLKAIVVMRSLFIDRTIVRAFNENLYAEDGKLDIWSKSNHQVFQKVTDHATTALLHYQLPQMPDVVVRSFMAVYNLLLSGSLSGLEISHGPDNIIIATEEEAALRCVVQGFPLPTVHWFKNSQPLQIDSHRSLQNSGQLLFFKPPRSRPDAVVSWFKNNRLINSMPHFSLQPNGDLLFHSVQDKDRGIYFCRASNTHLSRAVSSRKVFLNVLDPPSVEIWPVVETVPLGSEVRFQCHVSGNPTPSITWSKQGWSMLTGGKVITGVRNATLYISSVKSYDEGFYTCEASNVVGHARGTASLRLIVPPAVQSLQPVMESKLSLFPSLNVDWTSSWQDDGLKNFKGLVLKTDKLSGNKPFSVETHTKITPPQSSMEVVMSEVYIKLFPTPLLVEAYSLPSNPLSRFHFLLPHSNLHLSPVAQTLFYQFQAHSHEPQSQPIDPHSQPPGHDATPQTLSLSKEVWAAASACKEQSGSKPRGSAKNSETHVTDWPERNTLRYTMRTNDDINRVKSTPSSWLPVLETHDIPIVVGVGVSLAFIFITMAFYSLVQKNEPVPMGRVNMVTEPPSNTSPNHGQHTQDQTAISDQDSESKKGQQHMDDWGSEECGKCPMACREEEIHTFLTLQPTEPCTPPVHHSVSISHGSTPLLLSHCVSLGVTTVAVDVHFYPPTHSAAPSFTYTPPGLNNGSQLAQSQESERTAPKVHFVQRTCL</sequence>
<keyword evidence="7" id="KW-0393">Immunoglobulin domain</keyword>
<gene>
    <name evidence="11" type="ORF">JZ751_001119</name>
</gene>
<dbReference type="SUPFAM" id="SSF48726">
    <property type="entry name" value="Immunoglobulin"/>
    <property type="match status" value="2"/>
</dbReference>
<dbReference type="GO" id="GO:0003713">
    <property type="term" value="F:transcription coactivator activity"/>
    <property type="evidence" value="ECO:0007669"/>
    <property type="project" value="TreeGrafter"/>
</dbReference>
<feature type="compositionally biased region" description="Basic and acidic residues" evidence="8">
    <location>
        <begin position="152"/>
        <end position="177"/>
    </location>
</feature>
<dbReference type="InterPro" id="IPR013783">
    <property type="entry name" value="Ig-like_fold"/>
</dbReference>
<dbReference type="InterPro" id="IPR003599">
    <property type="entry name" value="Ig_sub"/>
</dbReference>
<dbReference type="InterPro" id="IPR007110">
    <property type="entry name" value="Ig-like_dom"/>
</dbReference>
<feature type="compositionally biased region" description="Basic and acidic residues" evidence="8">
    <location>
        <begin position="1003"/>
        <end position="1014"/>
    </location>
</feature>
<dbReference type="Proteomes" id="UP000824540">
    <property type="component" value="Unassembled WGS sequence"/>
</dbReference>
<dbReference type="PROSITE" id="PS50835">
    <property type="entry name" value="IG_LIKE"/>
    <property type="match status" value="2"/>
</dbReference>
<evidence type="ECO:0000256" key="2">
    <source>
        <dbReference type="ARBA" id="ARBA00008048"/>
    </source>
</evidence>
<dbReference type="GO" id="GO:0016592">
    <property type="term" value="C:mediator complex"/>
    <property type="evidence" value="ECO:0007669"/>
    <property type="project" value="InterPro"/>
</dbReference>
<feature type="region of interest" description="Disordered" evidence="8">
    <location>
        <begin position="1"/>
        <end position="28"/>
    </location>
</feature>
<evidence type="ECO:0000256" key="6">
    <source>
        <dbReference type="ARBA" id="ARBA00023242"/>
    </source>
</evidence>
<dbReference type="InterPro" id="IPR013098">
    <property type="entry name" value="Ig_I-set"/>
</dbReference>
<dbReference type="PANTHER" id="PTHR13130">
    <property type="entry name" value="34 KDA TRANSCRIPTIONAL CO-ACTIVATOR-RELATED"/>
    <property type="match status" value="1"/>
</dbReference>
<reference evidence="11" key="1">
    <citation type="thesis" date="2021" institute="BYU ScholarsArchive" country="Provo, UT, USA">
        <title>Applications of and Algorithms for Genome Assembly and Genomic Analyses with an Emphasis on Marine Teleosts.</title>
        <authorList>
            <person name="Pickett B.D."/>
        </authorList>
    </citation>
    <scope>NUCLEOTIDE SEQUENCE</scope>
    <source>
        <strain evidence="11">HI-2016</strain>
    </source>
</reference>
<evidence type="ECO:0000256" key="8">
    <source>
        <dbReference type="SAM" id="MobiDB-lite"/>
    </source>
</evidence>
<keyword evidence="3" id="KW-0805">Transcription regulation</keyword>
<evidence type="ECO:0000313" key="11">
    <source>
        <dbReference type="EMBL" id="KAG9354410.1"/>
    </source>
</evidence>
<dbReference type="GO" id="GO:0006357">
    <property type="term" value="P:regulation of transcription by RNA polymerase II"/>
    <property type="evidence" value="ECO:0007669"/>
    <property type="project" value="TreeGrafter"/>
</dbReference>
<evidence type="ECO:0000313" key="12">
    <source>
        <dbReference type="Proteomes" id="UP000824540"/>
    </source>
</evidence>
<evidence type="ECO:0000256" key="1">
    <source>
        <dbReference type="ARBA" id="ARBA00004123"/>
    </source>
</evidence>
<feature type="transmembrane region" description="Helical" evidence="9">
    <location>
        <begin position="942"/>
        <end position="963"/>
    </location>
</feature>
<keyword evidence="9" id="KW-1133">Transmembrane helix</keyword>
<feature type="region of interest" description="Disordered" evidence="8">
    <location>
        <begin position="883"/>
        <end position="902"/>
    </location>
</feature>
<dbReference type="SMART" id="SM00408">
    <property type="entry name" value="IGc2"/>
    <property type="match status" value="2"/>
</dbReference>
<keyword evidence="9" id="KW-0472">Membrane</keyword>
<dbReference type="OrthoDB" id="1868004at2759"/>
<proteinExistence type="inferred from homology"/>
<feature type="compositionally biased region" description="Acidic residues" evidence="8">
    <location>
        <begin position="14"/>
        <end position="23"/>
    </location>
</feature>